<dbReference type="Proteomes" id="UP000001494">
    <property type="component" value="Chromosome"/>
</dbReference>
<dbReference type="GO" id="GO:0005886">
    <property type="term" value="C:plasma membrane"/>
    <property type="evidence" value="ECO:0007669"/>
    <property type="project" value="UniProtKB-SubCell"/>
</dbReference>
<keyword evidence="14" id="KW-0282">Flagellum</keyword>
<dbReference type="GO" id="GO:0009306">
    <property type="term" value="P:protein secretion"/>
    <property type="evidence" value="ECO:0007669"/>
    <property type="project" value="UniProtKB-UniRule"/>
</dbReference>
<evidence type="ECO:0000256" key="5">
    <source>
        <dbReference type="ARBA" id="ARBA00022692"/>
    </source>
</evidence>
<evidence type="ECO:0000256" key="10">
    <source>
        <dbReference type="ARBA" id="ARBA00023143"/>
    </source>
</evidence>
<dbReference type="PANTHER" id="PTHR30587">
    <property type="entry name" value="FLAGELLAR BIOSYNTHETIC PROTEIN FLIP"/>
    <property type="match status" value="1"/>
</dbReference>
<keyword evidence="11 12" id="KW-1006">Bacterial flagellum protein export</keyword>
<feature type="compositionally biased region" description="Low complexity" evidence="13">
    <location>
        <begin position="59"/>
        <end position="69"/>
    </location>
</feature>
<comment type="function">
    <text evidence="12">Plays a role in the flagellum-specific transport system.</text>
</comment>
<evidence type="ECO:0000256" key="12">
    <source>
        <dbReference type="RuleBase" id="RU362069"/>
    </source>
</evidence>
<feature type="compositionally biased region" description="Pro residues" evidence="13">
    <location>
        <begin position="70"/>
        <end position="81"/>
    </location>
</feature>
<keyword evidence="7 12" id="KW-0653">Protein transport</keyword>
<keyword evidence="8 12" id="KW-1133">Transmembrane helix</keyword>
<evidence type="ECO:0000256" key="11">
    <source>
        <dbReference type="ARBA" id="ARBA00023225"/>
    </source>
</evidence>
<comment type="subcellular location">
    <subcellularLocation>
        <location evidence="12">Cell membrane</location>
        <topology evidence="12">Multi-pass membrane protein</topology>
    </subcellularLocation>
    <subcellularLocation>
        <location evidence="12">Bacterial flagellum basal body</location>
    </subcellularLocation>
</comment>
<dbReference type="PROSITE" id="PS01061">
    <property type="entry name" value="FLIP_2"/>
    <property type="match status" value="1"/>
</dbReference>
<evidence type="ECO:0000256" key="9">
    <source>
        <dbReference type="ARBA" id="ARBA00023136"/>
    </source>
</evidence>
<feature type="transmembrane region" description="Helical" evidence="12">
    <location>
        <begin position="30"/>
        <end position="49"/>
    </location>
</feature>
<dbReference type="InterPro" id="IPR005837">
    <property type="entry name" value="FliP"/>
</dbReference>
<keyword evidence="14" id="KW-0969">Cilium</keyword>
<accession>A0A0H3G2F8</accession>
<evidence type="ECO:0000313" key="15">
    <source>
        <dbReference type="Proteomes" id="UP000001494"/>
    </source>
</evidence>
<evidence type="ECO:0000256" key="7">
    <source>
        <dbReference type="ARBA" id="ARBA00022927"/>
    </source>
</evidence>
<dbReference type="AlphaFoldDB" id="A0A0H3G2F8"/>
<dbReference type="InterPro" id="IPR005838">
    <property type="entry name" value="T3SS_IM_P"/>
</dbReference>
<feature type="transmembrane region" description="Helical" evidence="12">
    <location>
        <begin position="115"/>
        <end position="145"/>
    </location>
</feature>
<organism evidence="14 15">
    <name type="scientific">Zymomonas mobilis subsp. mobilis (strain ATCC 10988 / DSM 424 / LMG 404 / NCIMB 8938 / NRRL B-806 / ZM1)</name>
    <dbReference type="NCBI Taxonomy" id="555217"/>
    <lineage>
        <taxon>Bacteria</taxon>
        <taxon>Pseudomonadati</taxon>
        <taxon>Pseudomonadota</taxon>
        <taxon>Alphaproteobacteria</taxon>
        <taxon>Sphingomonadales</taxon>
        <taxon>Zymomonadaceae</taxon>
        <taxon>Zymomonas</taxon>
    </lineage>
</organism>
<keyword evidence="10" id="KW-0975">Bacterial flagellum</keyword>
<gene>
    <name evidence="12" type="primary">fliP</name>
    <name evidence="14" type="ordered locus">Zmob_1163</name>
</gene>
<evidence type="ECO:0000313" key="14">
    <source>
        <dbReference type="EMBL" id="AEH62993.1"/>
    </source>
</evidence>
<sequence length="316" mass="34460">MAAANYKQPITVFPDQWEKKQFEKLSNSKIRLFLIGSLFFLSPLAPAMAQHAPTAPHASAAAKSSVVSQPKPPAPPMPPSSPANDRNAGASSAAFSKGMNTFLNNGKPLTLSLQILLLMTLMTVLPSIILMMTSFTRIIIVLSLLRQAIGLQQTPPNQVLIGLALFLSLFVMRPVLDQINTTAFSPYGRGEIQIEEAIMRSGTALHGFMTKQTRKNDLQLFTDLAHHPRYENAESIPFTVLVPSFVTSELKTAFEIGFLIFLPFIIIDIVVACTLTALGMMMLSPQIISAPFKLLLFIMVDGWALTVGSLAGSFIQ</sequence>
<evidence type="ECO:0000256" key="1">
    <source>
        <dbReference type="ARBA" id="ARBA00006257"/>
    </source>
</evidence>
<name>A0A0H3G2F8_ZYMMA</name>
<dbReference type="GO" id="GO:0044781">
    <property type="term" value="P:bacterial-type flagellum organization"/>
    <property type="evidence" value="ECO:0007669"/>
    <property type="project" value="UniProtKB-UniRule"/>
</dbReference>
<keyword evidence="6 12" id="KW-1005">Bacterial flagellum biogenesis</keyword>
<protein>
    <recommendedName>
        <fullName evidence="2 12">Flagellar biosynthetic protein FliP</fullName>
    </recommendedName>
</protein>
<dbReference type="NCBIfam" id="NF009438">
    <property type="entry name" value="PRK12797.1"/>
    <property type="match status" value="1"/>
</dbReference>
<dbReference type="GeneID" id="79904177"/>
<comment type="similarity">
    <text evidence="1 12">Belongs to the FliP/MopC/SpaP family.</text>
</comment>
<dbReference type="KEGG" id="zmm:Zmob_1163"/>
<reference evidence="14 15" key="1">
    <citation type="journal article" date="2011" name="J. Bacteriol.">
        <title>Genome sequence of the ethanol-producing Zymomonas mobilis subsp. mobilis lectotype strain ATCC 10988.</title>
        <authorList>
            <person name="Pappas K.M."/>
            <person name="Kouvelis V.N."/>
            <person name="Saunders E."/>
            <person name="Brettin T.S."/>
            <person name="Bruce D."/>
            <person name="Detter C."/>
            <person name="Balakireva M."/>
            <person name="Han C.S."/>
            <person name="Savvakis G."/>
            <person name="Kyrpides N.C."/>
            <person name="Typas M.A."/>
        </authorList>
    </citation>
    <scope>NUCLEOTIDE SEQUENCE [LARGE SCALE GENOMIC DNA]</scope>
    <source>
        <strain evidence="15">ATCC 10988 / DSM 424 / CCUG 17860 / LMG 404 / NCIMB 8938 / NRRL B-806 / ZM1</strain>
    </source>
</reference>
<keyword evidence="5 12" id="KW-0812">Transmembrane</keyword>
<dbReference type="GO" id="GO:0009425">
    <property type="term" value="C:bacterial-type flagellum basal body"/>
    <property type="evidence" value="ECO:0007669"/>
    <property type="project" value="UniProtKB-SubCell"/>
</dbReference>
<feature type="transmembrane region" description="Helical" evidence="12">
    <location>
        <begin position="294"/>
        <end position="315"/>
    </location>
</feature>
<proteinExistence type="inferred from homology"/>
<dbReference type="NCBIfam" id="TIGR01103">
    <property type="entry name" value="fliP"/>
    <property type="match status" value="1"/>
</dbReference>
<keyword evidence="9 12" id="KW-0472">Membrane</keyword>
<keyword evidence="14" id="KW-0966">Cell projection</keyword>
<evidence type="ECO:0000256" key="3">
    <source>
        <dbReference type="ARBA" id="ARBA00022448"/>
    </source>
</evidence>
<keyword evidence="4 12" id="KW-1003">Cell membrane</keyword>
<evidence type="ECO:0000256" key="4">
    <source>
        <dbReference type="ARBA" id="ARBA00022475"/>
    </source>
</evidence>
<feature type="region of interest" description="Disordered" evidence="13">
    <location>
        <begin position="59"/>
        <end position="91"/>
    </location>
</feature>
<dbReference type="PRINTS" id="PR01302">
    <property type="entry name" value="TYPE3IMPPROT"/>
</dbReference>
<evidence type="ECO:0000256" key="13">
    <source>
        <dbReference type="SAM" id="MobiDB-lite"/>
    </source>
</evidence>
<dbReference type="OrthoDB" id="9805111at2"/>
<dbReference type="eggNOG" id="COG1338">
    <property type="taxonomic scope" value="Bacteria"/>
</dbReference>
<feature type="transmembrane region" description="Helical" evidence="12">
    <location>
        <begin position="256"/>
        <end position="282"/>
    </location>
</feature>
<dbReference type="HOGENOM" id="CLU_042028_3_0_5"/>
<dbReference type="PROSITE" id="PS01060">
    <property type="entry name" value="FLIP_1"/>
    <property type="match status" value="1"/>
</dbReference>
<evidence type="ECO:0000256" key="6">
    <source>
        <dbReference type="ARBA" id="ARBA00022795"/>
    </source>
</evidence>
<dbReference type="Pfam" id="PF00813">
    <property type="entry name" value="FliP"/>
    <property type="match status" value="1"/>
</dbReference>
<dbReference type="PANTHER" id="PTHR30587:SF0">
    <property type="entry name" value="FLAGELLAR BIOSYNTHETIC PROTEIN FLIP"/>
    <property type="match status" value="1"/>
</dbReference>
<dbReference type="RefSeq" id="WP_014500900.1">
    <property type="nucleotide sequence ID" value="NC_017262.1"/>
</dbReference>
<evidence type="ECO:0000256" key="8">
    <source>
        <dbReference type="ARBA" id="ARBA00022989"/>
    </source>
</evidence>
<dbReference type="PRINTS" id="PR00951">
    <property type="entry name" value="FLGBIOSNFLIP"/>
</dbReference>
<evidence type="ECO:0000256" key="2">
    <source>
        <dbReference type="ARBA" id="ARBA00021714"/>
    </source>
</evidence>
<keyword evidence="3 12" id="KW-0813">Transport</keyword>
<dbReference type="EMBL" id="CP002850">
    <property type="protein sequence ID" value="AEH62993.1"/>
    <property type="molecule type" value="Genomic_DNA"/>
</dbReference>